<gene>
    <name evidence="1" type="ORF">VA603_01485</name>
</gene>
<sequence>MQGTQGNTGARGTITVTLNARLQPVHRTELEDAFNDACQLHGIRAEVIGGGTLLASSGEVANCDLRIRVDDLGGDSVLLIRRLFEAMLAPVGSSISLPGGGPRIPFGVHQGLGLYLNGTDLPAEVYQTCDINHVHEECMRRLEGVGMLNSHWQGPTETALYMYGDSFDRMHAAITPLLDSYPLCQRCRVERIA</sequence>
<organism evidence="1 2">
    <name type="scientific">Stenotrophomonas capsici</name>
    <dbReference type="NCBI Taxonomy" id="3110230"/>
    <lineage>
        <taxon>Bacteria</taxon>
        <taxon>Pseudomonadati</taxon>
        <taxon>Pseudomonadota</taxon>
        <taxon>Gammaproteobacteria</taxon>
        <taxon>Lysobacterales</taxon>
        <taxon>Lysobacteraceae</taxon>
        <taxon>Stenotrophomonas</taxon>
    </lineage>
</organism>
<name>A0ABU5UYU5_9GAMM</name>
<reference evidence="1 2" key="1">
    <citation type="submission" date="2023-12" db="EMBL/GenBank/DDBJ databases">
        <title>Stenotrophomonas guangdongensis sp. nov., isolated from wilted pepper plants (Capsicum annuum).</title>
        <authorList>
            <person name="Qiu M."/>
            <person name="Li Y."/>
            <person name="Liu Q."/>
            <person name="Zhang X."/>
            <person name="Huang Y."/>
            <person name="Guo R."/>
            <person name="Hu M."/>
            <person name="Zhou J."/>
            <person name="Zhou X."/>
        </authorList>
    </citation>
    <scope>NUCLEOTIDE SEQUENCE [LARGE SCALE GENOMIC DNA]</scope>
    <source>
        <strain evidence="1 2">MH1</strain>
    </source>
</reference>
<protein>
    <submittedName>
        <fullName evidence="1">Uncharacterized protein</fullName>
    </submittedName>
</protein>
<comment type="caution">
    <text evidence="1">The sequence shown here is derived from an EMBL/GenBank/DDBJ whole genome shotgun (WGS) entry which is preliminary data.</text>
</comment>
<dbReference type="Proteomes" id="UP001301653">
    <property type="component" value="Unassembled WGS sequence"/>
</dbReference>
<keyword evidence="2" id="KW-1185">Reference proteome</keyword>
<evidence type="ECO:0000313" key="1">
    <source>
        <dbReference type="EMBL" id="MEA5666211.1"/>
    </source>
</evidence>
<accession>A0ABU5UYU5</accession>
<proteinExistence type="predicted"/>
<dbReference type="RefSeq" id="WP_323437734.1">
    <property type="nucleotide sequence ID" value="NZ_JAYFUH010000044.1"/>
</dbReference>
<dbReference type="EMBL" id="JAYFUH010000044">
    <property type="protein sequence ID" value="MEA5666211.1"/>
    <property type="molecule type" value="Genomic_DNA"/>
</dbReference>
<evidence type="ECO:0000313" key="2">
    <source>
        <dbReference type="Proteomes" id="UP001301653"/>
    </source>
</evidence>